<accession>F2HH88</accession>
<keyword evidence="3" id="KW-0542">Nucleomorph</keyword>
<gene>
    <name evidence="3" type="primary">GTP-bp</name>
    <name evidence="3" type="ORF">CPARA_1gp026</name>
</gene>
<organism evidence="3 4">
    <name type="scientific">Cryptomonas paramaecium</name>
    <dbReference type="NCBI Taxonomy" id="2898"/>
    <lineage>
        <taxon>Eukaryota</taxon>
        <taxon>Cryptophyceae</taxon>
        <taxon>Cryptomonadales</taxon>
        <taxon>Cryptomonadaceae</taxon>
        <taxon>Cryptomonas</taxon>
    </lineage>
</organism>
<dbReference type="InterPro" id="IPR050755">
    <property type="entry name" value="TRAFAC_YlqF/YawG_RiboMat"/>
</dbReference>
<evidence type="ECO:0000256" key="2">
    <source>
        <dbReference type="ARBA" id="ARBA00023134"/>
    </source>
</evidence>
<dbReference type="PANTHER" id="PTHR11089">
    <property type="entry name" value="GTP-BINDING PROTEIN-RELATED"/>
    <property type="match status" value="1"/>
</dbReference>
<dbReference type="AlphaFoldDB" id="F2HH88"/>
<dbReference type="InterPro" id="IPR027417">
    <property type="entry name" value="P-loop_NTPase"/>
</dbReference>
<evidence type="ECO:0000313" key="4">
    <source>
        <dbReference type="Proteomes" id="UP000243423"/>
    </source>
</evidence>
<reference evidence="3 4" key="1">
    <citation type="journal article" date="2011" name="Genome Biol. Evol.">
        <title>Complete nucleomorph genome sequence of the nonphotosynthetic alga Cryptomonas paramecium reveals a core nucleomorph gene set.</title>
        <authorList>
            <person name="Tanifuji G."/>
            <person name="Onodera N.T."/>
            <person name="Wheeler T.J."/>
            <person name="Dlutek M."/>
            <person name="Donaher N."/>
            <person name="Archibald J.M."/>
        </authorList>
    </citation>
    <scope>NUCLEOTIDE SEQUENCE [LARGE SCALE GENOMIC DNA]</scope>
    <source>
        <strain evidence="3 4">CCAP977/2A</strain>
    </source>
</reference>
<dbReference type="EMBL" id="CP002172">
    <property type="protein sequence ID" value="AEA38684.1"/>
    <property type="molecule type" value="Genomic_DNA"/>
</dbReference>
<evidence type="ECO:0000313" key="3">
    <source>
        <dbReference type="EMBL" id="AEA38684.1"/>
    </source>
</evidence>
<evidence type="ECO:0000256" key="1">
    <source>
        <dbReference type="ARBA" id="ARBA00022741"/>
    </source>
</evidence>
<keyword evidence="2" id="KW-0342">GTP-binding</keyword>
<geneLocation type="nucleomorph" evidence="3"/>
<dbReference type="GO" id="GO:0005730">
    <property type="term" value="C:nucleolus"/>
    <property type="evidence" value="ECO:0007669"/>
    <property type="project" value="TreeGrafter"/>
</dbReference>
<dbReference type="Proteomes" id="UP000243423">
    <property type="component" value="Nucleomorph 1"/>
</dbReference>
<protein>
    <submittedName>
        <fullName evidence="3">GTP-binding protein</fullName>
    </submittedName>
</protein>
<dbReference type="PANTHER" id="PTHR11089:SF9">
    <property type="entry name" value="NUCLEOLAR GTP-BINDING PROTEIN 2"/>
    <property type="match status" value="1"/>
</dbReference>
<dbReference type="SUPFAM" id="SSF52540">
    <property type="entry name" value="P-loop containing nucleoside triphosphate hydrolases"/>
    <property type="match status" value="1"/>
</dbReference>
<dbReference type="RefSeq" id="XP_003239582.1">
    <property type="nucleotide sequence ID" value="XM_003239534.1"/>
</dbReference>
<dbReference type="Gene3D" id="3.40.50.300">
    <property type="entry name" value="P-loop containing nucleotide triphosphate hydrolases"/>
    <property type="match status" value="1"/>
</dbReference>
<name>F2HH88_9CRYP</name>
<keyword evidence="1" id="KW-0547">Nucleotide-binding</keyword>
<proteinExistence type="predicted"/>
<dbReference type="GO" id="GO:0005525">
    <property type="term" value="F:GTP binding"/>
    <property type="evidence" value="ECO:0007669"/>
    <property type="project" value="UniProtKB-KW"/>
</dbReference>
<sequence>MVHLPKKTFEKAIFSLKSSKYFFKISKYEKKYFLNSNVLIKSLKKKLNNFKKNEVNENFKKNKNLDSKRSKILFKIIYSSELICWILDIRNPIGTWNSFIIDKILLLKKKFILILNKIDLVPSWITSKWLKIFHKKNTVIPFCSTHVQFGKTALLKNIKHIKKKNFPRRHMTIGVLGYEKVGKTKLISSMKEKKSSKKILTENRPKRKIIKLLKNVFMTDSPGIKYALNSKQDLFELKADKHEKNVELNLHSVLIKKFIGFEKKNYFRKLNNFGFFRDMLNGSIPWYSPIPSCKKRLKKNTIPWIFTQLSLSSSVGRATDS</sequence>
<dbReference type="GeneID" id="10447037"/>